<keyword evidence="4 5" id="KW-0472">Membrane</keyword>
<dbReference type="GO" id="GO:0007189">
    <property type="term" value="P:adenylate cyclase-activating G protein-coupled receptor signaling pathway"/>
    <property type="evidence" value="ECO:0007669"/>
    <property type="project" value="TreeGrafter"/>
</dbReference>
<evidence type="ECO:0000313" key="7">
    <source>
        <dbReference type="Proteomes" id="UP000789405"/>
    </source>
</evidence>
<dbReference type="GO" id="GO:0004930">
    <property type="term" value="F:G protein-coupled receptor activity"/>
    <property type="evidence" value="ECO:0007669"/>
    <property type="project" value="TreeGrafter"/>
</dbReference>
<evidence type="ECO:0000256" key="3">
    <source>
        <dbReference type="ARBA" id="ARBA00022989"/>
    </source>
</evidence>
<sequence length="486" mass="55731">SCWFRDSGQKYNIIWQWITLFGWVVMSIIYCTIVVIMVIGKLKSATKKPDNFDSSHLSDYPTLINKALISSVVRRVMWYPVVPLVVQFFNSFVETFAYVHSEIPYILLLLCDIGLSLQGLLNALVFSQDVAVTRAFEDVKLHWWITNVNTYEVHYPHRSHNKAITDEFNMIGELNDFVELNSLNRNKTDVITRDIINDDINNDFTNNNIINNITNNNIIKKDITNNNIIINNVINNNFINNNFINNYKNIPTNYRVINNNNLVLQPSLLEWLRYMLLIKLFSAPKISSYLISPKLLSQIDSFSGNMPNTLSAVSGKDDSKQDITLDNQNDNQNIHLVFPEPTLLKDSSQSSPLALSSNRLNSSSLFDPLIGNRSNCTVGDDEGQTNIMLINGESTDLSQENENIKLMLKRVGIIVQVPKNISPERSQSFSVYNIGPDLFYHVDDKYFVHKGSYIFYFYTDPPGKNRENYRKFIAITPEFKMDTATN</sequence>
<reference evidence="6" key="1">
    <citation type="submission" date="2021-06" db="EMBL/GenBank/DDBJ databases">
        <authorList>
            <person name="Kallberg Y."/>
            <person name="Tangrot J."/>
            <person name="Rosling A."/>
        </authorList>
    </citation>
    <scope>NUCLEOTIDE SEQUENCE</scope>
    <source>
        <strain evidence="6">MA453B</strain>
    </source>
</reference>
<feature type="transmembrane region" description="Helical" evidence="5">
    <location>
        <begin position="14"/>
        <end position="39"/>
    </location>
</feature>
<accession>A0A9N8WN16</accession>
<dbReference type="GO" id="GO:0005886">
    <property type="term" value="C:plasma membrane"/>
    <property type="evidence" value="ECO:0007669"/>
    <property type="project" value="TreeGrafter"/>
</dbReference>
<protein>
    <submittedName>
        <fullName evidence="6">7722_t:CDS:1</fullName>
    </submittedName>
</protein>
<organism evidence="6 7">
    <name type="scientific">Dentiscutata erythropus</name>
    <dbReference type="NCBI Taxonomy" id="1348616"/>
    <lineage>
        <taxon>Eukaryota</taxon>
        <taxon>Fungi</taxon>
        <taxon>Fungi incertae sedis</taxon>
        <taxon>Mucoromycota</taxon>
        <taxon>Glomeromycotina</taxon>
        <taxon>Glomeromycetes</taxon>
        <taxon>Diversisporales</taxon>
        <taxon>Gigasporaceae</taxon>
        <taxon>Dentiscutata</taxon>
    </lineage>
</organism>
<name>A0A9N8WN16_9GLOM</name>
<comment type="subcellular location">
    <subcellularLocation>
        <location evidence="1">Membrane</location>
        <topology evidence="1">Multi-pass membrane protein</topology>
    </subcellularLocation>
</comment>
<dbReference type="EMBL" id="CAJVPY010000844">
    <property type="protein sequence ID" value="CAG8494998.1"/>
    <property type="molecule type" value="Genomic_DNA"/>
</dbReference>
<evidence type="ECO:0000256" key="1">
    <source>
        <dbReference type="ARBA" id="ARBA00004141"/>
    </source>
</evidence>
<evidence type="ECO:0000256" key="2">
    <source>
        <dbReference type="ARBA" id="ARBA00022692"/>
    </source>
</evidence>
<gene>
    <name evidence="6" type="ORF">DERYTH_LOCUS2606</name>
</gene>
<keyword evidence="7" id="KW-1185">Reference proteome</keyword>
<evidence type="ECO:0000313" key="6">
    <source>
        <dbReference type="EMBL" id="CAG8494998.1"/>
    </source>
</evidence>
<evidence type="ECO:0000256" key="5">
    <source>
        <dbReference type="SAM" id="Phobius"/>
    </source>
</evidence>
<dbReference type="PANTHER" id="PTHR23112">
    <property type="entry name" value="G PROTEIN-COUPLED RECEPTOR 157-RELATED"/>
    <property type="match status" value="1"/>
</dbReference>
<proteinExistence type="predicted"/>
<keyword evidence="3 5" id="KW-1133">Transmembrane helix</keyword>
<feature type="non-terminal residue" evidence="6">
    <location>
        <position position="486"/>
    </location>
</feature>
<dbReference type="Proteomes" id="UP000789405">
    <property type="component" value="Unassembled WGS sequence"/>
</dbReference>
<evidence type="ECO:0000256" key="4">
    <source>
        <dbReference type="ARBA" id="ARBA00023136"/>
    </source>
</evidence>
<keyword evidence="2 5" id="KW-0812">Transmembrane</keyword>
<comment type="caution">
    <text evidence="6">The sequence shown here is derived from an EMBL/GenBank/DDBJ whole genome shotgun (WGS) entry which is preliminary data.</text>
</comment>
<dbReference type="AlphaFoldDB" id="A0A9N8WN16"/>
<dbReference type="PANTHER" id="PTHR23112:SF0">
    <property type="entry name" value="TRANSMEMBRANE PROTEIN 116"/>
    <property type="match status" value="1"/>
</dbReference>
<dbReference type="OrthoDB" id="3251871at2759"/>